<evidence type="ECO:0000313" key="3">
    <source>
        <dbReference type="EMBL" id="KAH3705590.1"/>
    </source>
</evidence>
<feature type="compositionally biased region" description="Polar residues" evidence="1">
    <location>
        <begin position="10"/>
        <end position="20"/>
    </location>
</feature>
<gene>
    <name evidence="3" type="ORF">DPMN_080667</name>
</gene>
<dbReference type="Gene3D" id="1.10.1410.40">
    <property type="match status" value="1"/>
</dbReference>
<dbReference type="AlphaFoldDB" id="A0A9D3YVI8"/>
<evidence type="ECO:0000256" key="1">
    <source>
        <dbReference type="SAM" id="MobiDB-lite"/>
    </source>
</evidence>
<dbReference type="InterPro" id="IPR024810">
    <property type="entry name" value="MAB21L/cGLR"/>
</dbReference>
<dbReference type="Pfam" id="PF20266">
    <property type="entry name" value="Mab-21_C"/>
    <property type="match status" value="1"/>
</dbReference>
<reference evidence="3" key="1">
    <citation type="journal article" date="2019" name="bioRxiv">
        <title>The Genome of the Zebra Mussel, Dreissena polymorpha: A Resource for Invasive Species Research.</title>
        <authorList>
            <person name="McCartney M.A."/>
            <person name="Auch B."/>
            <person name="Kono T."/>
            <person name="Mallez S."/>
            <person name="Zhang Y."/>
            <person name="Obille A."/>
            <person name="Becker A."/>
            <person name="Abrahante J.E."/>
            <person name="Garbe J."/>
            <person name="Badalamenti J.P."/>
            <person name="Herman A."/>
            <person name="Mangelson H."/>
            <person name="Liachko I."/>
            <person name="Sullivan S."/>
            <person name="Sone E.D."/>
            <person name="Koren S."/>
            <person name="Silverstein K.A.T."/>
            <person name="Beckman K.B."/>
            <person name="Gohl D.M."/>
        </authorList>
    </citation>
    <scope>NUCLEOTIDE SEQUENCE</scope>
    <source>
        <strain evidence="3">Duluth1</strain>
        <tissue evidence="3">Whole animal</tissue>
    </source>
</reference>
<organism evidence="3 4">
    <name type="scientific">Dreissena polymorpha</name>
    <name type="common">Zebra mussel</name>
    <name type="synonym">Mytilus polymorpha</name>
    <dbReference type="NCBI Taxonomy" id="45954"/>
    <lineage>
        <taxon>Eukaryota</taxon>
        <taxon>Metazoa</taxon>
        <taxon>Spiralia</taxon>
        <taxon>Lophotrochozoa</taxon>
        <taxon>Mollusca</taxon>
        <taxon>Bivalvia</taxon>
        <taxon>Autobranchia</taxon>
        <taxon>Heteroconchia</taxon>
        <taxon>Euheterodonta</taxon>
        <taxon>Imparidentia</taxon>
        <taxon>Neoheterodontei</taxon>
        <taxon>Myida</taxon>
        <taxon>Dreissenoidea</taxon>
        <taxon>Dreissenidae</taxon>
        <taxon>Dreissena</taxon>
    </lineage>
</organism>
<comment type="caution">
    <text evidence="3">The sequence shown here is derived from an EMBL/GenBank/DDBJ whole genome shotgun (WGS) entry which is preliminary data.</text>
</comment>
<evidence type="ECO:0000259" key="2">
    <source>
        <dbReference type="Pfam" id="PF20266"/>
    </source>
</evidence>
<dbReference type="PANTHER" id="PTHR10656:SF69">
    <property type="entry name" value="MAB-21-LIKE HHH_H2TH-LIKE DOMAIN-CONTAINING PROTEIN"/>
    <property type="match status" value="1"/>
</dbReference>
<proteinExistence type="predicted"/>
<dbReference type="InterPro" id="IPR046906">
    <property type="entry name" value="Mab-21_HhH/H2TH-like"/>
</dbReference>
<dbReference type="Proteomes" id="UP000828390">
    <property type="component" value="Unassembled WGS sequence"/>
</dbReference>
<keyword evidence="4" id="KW-1185">Reference proteome</keyword>
<name>A0A9D3YVI8_DREPO</name>
<protein>
    <recommendedName>
        <fullName evidence="2">Mab-21-like HhH/H2TH-like domain-containing protein</fullName>
    </recommendedName>
</protein>
<dbReference type="SMART" id="SM01265">
    <property type="entry name" value="Mab-21"/>
    <property type="match status" value="1"/>
</dbReference>
<feature type="domain" description="Mab-21-like HhH/H2TH-like" evidence="2">
    <location>
        <begin position="281"/>
        <end position="361"/>
    </location>
</feature>
<accession>A0A9D3YVI8</accession>
<feature type="region of interest" description="Disordered" evidence="1">
    <location>
        <begin position="1"/>
        <end position="20"/>
    </location>
</feature>
<dbReference type="PANTHER" id="PTHR10656">
    <property type="entry name" value="CELL FATE DETERMINING PROTEIN MAB21-RELATED"/>
    <property type="match status" value="1"/>
</dbReference>
<evidence type="ECO:0000313" key="4">
    <source>
        <dbReference type="Proteomes" id="UP000828390"/>
    </source>
</evidence>
<reference evidence="3" key="2">
    <citation type="submission" date="2020-11" db="EMBL/GenBank/DDBJ databases">
        <authorList>
            <person name="McCartney M.A."/>
            <person name="Auch B."/>
            <person name="Kono T."/>
            <person name="Mallez S."/>
            <person name="Becker A."/>
            <person name="Gohl D.M."/>
            <person name="Silverstein K.A.T."/>
            <person name="Koren S."/>
            <person name="Bechman K.B."/>
            <person name="Herman A."/>
            <person name="Abrahante J.E."/>
            <person name="Garbe J."/>
        </authorList>
    </citation>
    <scope>NUCLEOTIDE SEQUENCE</scope>
    <source>
        <strain evidence="3">Duluth1</strain>
        <tissue evidence="3">Whole animal</tissue>
    </source>
</reference>
<dbReference type="EMBL" id="JAIWYP010000015">
    <property type="protein sequence ID" value="KAH3705590.1"/>
    <property type="molecule type" value="Genomic_DNA"/>
</dbReference>
<sequence length="477" mass="54958">MAEGGFGCTDTETGSVSRPNSLYSRHSQNYVESVSVEICTIMTRLGYGEEMRRWRVARYRECDRLRNAYLSNTFITAGSKAEGLTCVYESDRDHLFLLKNVICLEAGINLYSIPHDLQVYRMDTHVYPGHCRLLLERLTSRSNEIIDNALCDNGNGGVLLSSSLFLDEFSSSSFAYIDLLQLKTVQHKCVGPSLPLTIRGCLHEDNVLALRCLCPSVLHRWAARPRHWPSPVIVKKVVTLGAILTPVGFKGSEFKHMEWRINFNSGEAELVSNLNDTQAKVYVLLKMIIKDIIKPTNKEITSYILKNIVLWQAERNPQTRFSAYSLLHWLHDGLRELRTAIAKKYMPYYMIPERNLMEACGINNKLHRKWVADITDMLEEGPGVILRLEKIRKAIVGSPEPMLWYSKKRMELEMLWLEEQKRIAEYIYKNEMLNSSDFMLNSLRFRRGEVLMEVRQRMIQEGCSVNDRDDIAVAMLM</sequence>